<keyword evidence="3" id="KW-1185">Reference proteome</keyword>
<dbReference type="AlphaFoldDB" id="A0A2W1BZ87"/>
<dbReference type="EMBL" id="KZ149910">
    <property type="protein sequence ID" value="PZC78160.1"/>
    <property type="molecule type" value="Genomic_DNA"/>
</dbReference>
<organism evidence="2 3">
    <name type="scientific">Helicoverpa armigera</name>
    <name type="common">Cotton bollworm</name>
    <name type="synonym">Heliothis armigera</name>
    <dbReference type="NCBI Taxonomy" id="29058"/>
    <lineage>
        <taxon>Eukaryota</taxon>
        <taxon>Metazoa</taxon>
        <taxon>Ecdysozoa</taxon>
        <taxon>Arthropoda</taxon>
        <taxon>Hexapoda</taxon>
        <taxon>Insecta</taxon>
        <taxon>Pterygota</taxon>
        <taxon>Neoptera</taxon>
        <taxon>Endopterygota</taxon>
        <taxon>Lepidoptera</taxon>
        <taxon>Glossata</taxon>
        <taxon>Ditrysia</taxon>
        <taxon>Noctuoidea</taxon>
        <taxon>Noctuidae</taxon>
        <taxon>Heliothinae</taxon>
        <taxon>Helicoverpa</taxon>
    </lineage>
</organism>
<evidence type="ECO:0000313" key="2">
    <source>
        <dbReference type="EMBL" id="PZC78160.1"/>
    </source>
</evidence>
<feature type="compositionally biased region" description="Low complexity" evidence="1">
    <location>
        <begin position="23"/>
        <end position="52"/>
    </location>
</feature>
<evidence type="ECO:0000256" key="1">
    <source>
        <dbReference type="SAM" id="MobiDB-lite"/>
    </source>
</evidence>
<reference evidence="2 3" key="1">
    <citation type="journal article" date="2017" name="BMC Biol.">
        <title>Genomic innovations, transcriptional plasticity and gene loss underlying the evolution and divergence of two highly polyphagous and invasive Helicoverpa pest species.</title>
        <authorList>
            <person name="Pearce S.L."/>
            <person name="Clarke D.F."/>
            <person name="East P.D."/>
            <person name="Elfekih S."/>
            <person name="Gordon K.H."/>
            <person name="Jermiin L.S."/>
            <person name="McGaughran A."/>
            <person name="Oakeshott J.G."/>
            <person name="Papanikolaou A."/>
            <person name="Perera O.P."/>
            <person name="Rane R.V."/>
            <person name="Richards S."/>
            <person name="Tay W.T."/>
            <person name="Walsh T.K."/>
            <person name="Anderson A."/>
            <person name="Anderson C.J."/>
            <person name="Asgari S."/>
            <person name="Board P.G."/>
            <person name="Bretschneider A."/>
            <person name="Campbell P.M."/>
            <person name="Chertemps T."/>
            <person name="Christeller J.T."/>
            <person name="Coppin C.W."/>
            <person name="Downes S.J."/>
            <person name="Duan G."/>
            <person name="Farnsworth C.A."/>
            <person name="Good R.T."/>
            <person name="Han L.B."/>
            <person name="Han Y.C."/>
            <person name="Hatje K."/>
            <person name="Horne I."/>
            <person name="Huang Y.P."/>
            <person name="Hughes D.S."/>
            <person name="Jacquin-Joly E."/>
            <person name="James W."/>
            <person name="Jhangiani S."/>
            <person name="Kollmar M."/>
            <person name="Kuwar S.S."/>
            <person name="Li S."/>
            <person name="Liu N.Y."/>
            <person name="Maibeche M.T."/>
            <person name="Miller J.R."/>
            <person name="Montagne N."/>
            <person name="Perry T."/>
            <person name="Qu J."/>
            <person name="Song S.V."/>
            <person name="Sutton G.G."/>
            <person name="Vogel H."/>
            <person name="Walenz B.P."/>
            <person name="Xu W."/>
            <person name="Zhang H.J."/>
            <person name="Zou Z."/>
            <person name="Batterham P."/>
            <person name="Edwards O.R."/>
            <person name="Feyereisen R."/>
            <person name="Gibbs R.A."/>
            <person name="Heckel D.G."/>
            <person name="McGrath A."/>
            <person name="Robin C."/>
            <person name="Scherer S.E."/>
            <person name="Worley K.C."/>
            <person name="Wu Y.D."/>
        </authorList>
    </citation>
    <scope>NUCLEOTIDE SEQUENCE [LARGE SCALE GENOMIC DNA]</scope>
    <source>
        <strain evidence="2">Harm_GR_Male_#8</strain>
        <tissue evidence="2">Whole organism</tissue>
    </source>
</reference>
<protein>
    <submittedName>
        <fullName evidence="2">Uncharacterized protein</fullName>
    </submittedName>
</protein>
<feature type="non-terminal residue" evidence="2">
    <location>
        <position position="1"/>
    </location>
</feature>
<dbReference type="Proteomes" id="UP000249218">
    <property type="component" value="Unassembled WGS sequence"/>
</dbReference>
<gene>
    <name evidence="2" type="primary">HaOG202555</name>
    <name evidence="2" type="ORF">B5X24_HaOG202555</name>
</gene>
<evidence type="ECO:0000313" key="3">
    <source>
        <dbReference type="Proteomes" id="UP000249218"/>
    </source>
</evidence>
<proteinExistence type="predicted"/>
<accession>A0A2W1BZ87</accession>
<sequence length="92" mass="9616">LVPQPAAPAQQHSCHDQQHRLSSTRATTSSTGSAALVPQPAAPAQQHSHSSAGAKTSRTGTTALAYCDTAVTYSSVQLCEQALTTYIKLGYF</sequence>
<name>A0A2W1BZ87_HELAM</name>
<feature type="region of interest" description="Disordered" evidence="1">
    <location>
        <begin position="1"/>
        <end position="58"/>
    </location>
</feature>